<dbReference type="AlphaFoldDB" id="A0A0E0ETW1"/>
<sequence>MRIVSLGYSPHEETNSRGKNRSTQRGASWSPQKGPSYVGPSRHPGRGALGPEFLGLVKARGRGKRGHPTWPPPYH</sequence>
<keyword evidence="3" id="KW-1185">Reference proteome</keyword>
<feature type="compositionally biased region" description="Polar residues" evidence="1">
    <location>
        <begin position="21"/>
        <end position="33"/>
    </location>
</feature>
<name>A0A0E0ETW1_9ORYZ</name>
<evidence type="ECO:0000313" key="3">
    <source>
        <dbReference type="Proteomes" id="UP000008021"/>
    </source>
</evidence>
<reference evidence="2" key="2">
    <citation type="submission" date="2018-05" db="EMBL/GenBank/DDBJ databases">
        <title>OmerRS3 (Oryza meridionalis Reference Sequence Version 3).</title>
        <authorList>
            <person name="Zhang J."/>
            <person name="Kudrna D."/>
            <person name="Lee S."/>
            <person name="Talag J."/>
            <person name="Welchert J."/>
            <person name="Wing R.A."/>
        </authorList>
    </citation>
    <scope>NUCLEOTIDE SEQUENCE [LARGE SCALE GENOMIC DNA]</scope>
    <source>
        <strain evidence="2">cv. OR44</strain>
    </source>
</reference>
<organism evidence="2">
    <name type="scientific">Oryza meridionalis</name>
    <dbReference type="NCBI Taxonomy" id="40149"/>
    <lineage>
        <taxon>Eukaryota</taxon>
        <taxon>Viridiplantae</taxon>
        <taxon>Streptophyta</taxon>
        <taxon>Embryophyta</taxon>
        <taxon>Tracheophyta</taxon>
        <taxon>Spermatophyta</taxon>
        <taxon>Magnoliopsida</taxon>
        <taxon>Liliopsida</taxon>
        <taxon>Poales</taxon>
        <taxon>Poaceae</taxon>
        <taxon>BOP clade</taxon>
        <taxon>Oryzoideae</taxon>
        <taxon>Oryzeae</taxon>
        <taxon>Oryzinae</taxon>
        <taxon>Oryza</taxon>
    </lineage>
</organism>
<evidence type="ECO:0000313" key="2">
    <source>
        <dbReference type="EnsemblPlants" id="OMERI09G12270.2"/>
    </source>
</evidence>
<feature type="region of interest" description="Disordered" evidence="1">
    <location>
        <begin position="1"/>
        <end position="52"/>
    </location>
</feature>
<protein>
    <submittedName>
        <fullName evidence="2">Uncharacterized protein</fullName>
    </submittedName>
</protein>
<accession>A0A0E0ETW1</accession>
<dbReference type="Gramene" id="OMERI09G12270.2">
    <property type="protein sequence ID" value="OMERI09G12270.2"/>
    <property type="gene ID" value="OMERI09G12270"/>
</dbReference>
<reference evidence="2" key="1">
    <citation type="submission" date="2015-04" db="UniProtKB">
        <authorList>
            <consortium name="EnsemblPlants"/>
        </authorList>
    </citation>
    <scope>IDENTIFICATION</scope>
</reference>
<proteinExistence type="predicted"/>
<evidence type="ECO:0000256" key="1">
    <source>
        <dbReference type="SAM" id="MobiDB-lite"/>
    </source>
</evidence>
<dbReference type="Proteomes" id="UP000008021">
    <property type="component" value="Chromosome 9"/>
</dbReference>
<dbReference type="HOGENOM" id="CLU_2675269_0_0_1"/>
<dbReference type="EnsemblPlants" id="OMERI09G12270.2">
    <property type="protein sequence ID" value="OMERI09G12270.2"/>
    <property type="gene ID" value="OMERI09G12270"/>
</dbReference>